<protein>
    <recommendedName>
        <fullName evidence="2">Cytochrome c oxidase subunit IV bacterial aa3 type domain-containing protein</fullName>
    </recommendedName>
</protein>
<dbReference type="EMBL" id="LAZR01000132">
    <property type="protein sequence ID" value="KKN87925.1"/>
    <property type="molecule type" value="Genomic_DNA"/>
</dbReference>
<dbReference type="SUPFAM" id="SSF81469">
    <property type="entry name" value="Bacterial aa3 type cytochrome c oxidase subunit IV"/>
    <property type="match status" value="1"/>
</dbReference>
<comment type="caution">
    <text evidence="3">The sequence shown here is derived from an EMBL/GenBank/DDBJ whole genome shotgun (WGS) entry which is preliminary data.</text>
</comment>
<dbReference type="AlphaFoldDB" id="A0A0F9U3W2"/>
<feature type="domain" description="Cytochrome c oxidase subunit IV bacterial aa3 type" evidence="2">
    <location>
        <begin position="4"/>
        <end position="42"/>
    </location>
</feature>
<evidence type="ECO:0000313" key="3">
    <source>
        <dbReference type="EMBL" id="KKN87925.1"/>
    </source>
</evidence>
<dbReference type="Pfam" id="PF07835">
    <property type="entry name" value="COX4_pro_2"/>
    <property type="match status" value="1"/>
</dbReference>
<dbReference type="InterPro" id="IPR036596">
    <property type="entry name" value="Cyt-C_aa3_sf"/>
</dbReference>
<evidence type="ECO:0000259" key="2">
    <source>
        <dbReference type="Pfam" id="PF07835"/>
    </source>
</evidence>
<feature type="transmembrane region" description="Helical" evidence="1">
    <location>
        <begin position="24"/>
        <end position="43"/>
    </location>
</feature>
<name>A0A0F9U3W2_9ZZZZ</name>
<keyword evidence="1" id="KW-0812">Transmembrane</keyword>
<keyword evidence="1" id="KW-1133">Transmembrane helix</keyword>
<gene>
    <name evidence="3" type="ORF">LCGC14_0252660</name>
</gene>
<accession>A0A0F9U3W2</accession>
<reference evidence="3" key="1">
    <citation type="journal article" date="2015" name="Nature">
        <title>Complex archaea that bridge the gap between prokaryotes and eukaryotes.</title>
        <authorList>
            <person name="Spang A."/>
            <person name="Saw J.H."/>
            <person name="Jorgensen S.L."/>
            <person name="Zaremba-Niedzwiedzka K."/>
            <person name="Martijn J."/>
            <person name="Lind A.E."/>
            <person name="van Eijk R."/>
            <person name="Schleper C."/>
            <person name="Guy L."/>
            <person name="Ettema T.J."/>
        </authorList>
    </citation>
    <scope>NUCLEOTIDE SEQUENCE</scope>
</reference>
<evidence type="ECO:0000256" key="1">
    <source>
        <dbReference type="SAM" id="Phobius"/>
    </source>
</evidence>
<sequence length="44" mass="5092">MAKHEHGSMDTSTHEKTFDSFMNFVKWSCIVIIAILVFMAIFAR</sequence>
<proteinExistence type="predicted"/>
<keyword evidence="1" id="KW-0472">Membrane</keyword>
<dbReference type="InterPro" id="IPR012422">
    <property type="entry name" value="Cyt_c_oxidase_su4_bac-aa3"/>
</dbReference>
<dbReference type="Gene3D" id="1.20.5.160">
    <property type="entry name" value="Bacterial aa3 type cytochrome c oxidase subunit IV"/>
    <property type="match status" value="1"/>
</dbReference>
<organism evidence="3">
    <name type="scientific">marine sediment metagenome</name>
    <dbReference type="NCBI Taxonomy" id="412755"/>
    <lineage>
        <taxon>unclassified sequences</taxon>
        <taxon>metagenomes</taxon>
        <taxon>ecological metagenomes</taxon>
    </lineage>
</organism>